<dbReference type="GO" id="GO:0006221">
    <property type="term" value="P:pyrimidine nucleotide biosynthetic process"/>
    <property type="evidence" value="ECO:0007669"/>
    <property type="project" value="UniProtKB-KW"/>
</dbReference>
<reference evidence="3 4" key="1">
    <citation type="submission" date="2020-07" db="EMBL/GenBank/DDBJ databases">
        <title>Complete genome sequence for Sandaracinobacter sp. M6.</title>
        <authorList>
            <person name="Tang Y."/>
            <person name="Liu Q."/>
            <person name="Guo Z."/>
            <person name="Lei P."/>
            <person name="Huang B."/>
        </authorList>
    </citation>
    <scope>NUCLEOTIDE SEQUENCE [LARGE SCALE GENOMIC DNA]</scope>
    <source>
        <strain evidence="3 4">M6</strain>
    </source>
</reference>
<protein>
    <submittedName>
        <fullName evidence="3">Amidohydrolase family protein</fullName>
    </submittedName>
</protein>
<accession>A0A7G5IEV2</accession>
<dbReference type="InterPro" id="IPR024403">
    <property type="entry name" value="DHOase_cat"/>
</dbReference>
<dbReference type="InterPro" id="IPR011059">
    <property type="entry name" value="Metal-dep_hydrolase_composite"/>
</dbReference>
<dbReference type="Proteomes" id="UP000515292">
    <property type="component" value="Chromosome"/>
</dbReference>
<evidence type="ECO:0000313" key="4">
    <source>
        <dbReference type="Proteomes" id="UP000515292"/>
    </source>
</evidence>
<dbReference type="PANTHER" id="PTHR43668">
    <property type="entry name" value="ALLANTOINASE"/>
    <property type="match status" value="1"/>
</dbReference>
<evidence type="ECO:0000256" key="1">
    <source>
        <dbReference type="ARBA" id="ARBA00022975"/>
    </source>
</evidence>
<dbReference type="SUPFAM" id="SSF51556">
    <property type="entry name" value="Metallo-dependent hydrolases"/>
    <property type="match status" value="1"/>
</dbReference>
<dbReference type="Pfam" id="PF12890">
    <property type="entry name" value="DHOase"/>
    <property type="match status" value="1"/>
</dbReference>
<dbReference type="InterPro" id="IPR004722">
    <property type="entry name" value="DHOase"/>
</dbReference>
<gene>
    <name evidence="3" type="ORF">H3309_10905</name>
</gene>
<dbReference type="Gene3D" id="3.20.20.140">
    <property type="entry name" value="Metal-dependent hydrolases"/>
    <property type="match status" value="1"/>
</dbReference>
<dbReference type="GO" id="GO:0005737">
    <property type="term" value="C:cytoplasm"/>
    <property type="evidence" value="ECO:0007669"/>
    <property type="project" value="TreeGrafter"/>
</dbReference>
<dbReference type="SUPFAM" id="SSF51338">
    <property type="entry name" value="Composite domain of metallo-dependent hydrolases"/>
    <property type="match status" value="1"/>
</dbReference>
<dbReference type="InterPro" id="IPR032466">
    <property type="entry name" value="Metal_Hydrolase"/>
</dbReference>
<evidence type="ECO:0000259" key="2">
    <source>
        <dbReference type="Pfam" id="PF12890"/>
    </source>
</evidence>
<evidence type="ECO:0000313" key="3">
    <source>
        <dbReference type="EMBL" id="QMW21894.1"/>
    </source>
</evidence>
<dbReference type="RefSeq" id="WP_182294740.1">
    <property type="nucleotide sequence ID" value="NZ_CP059851.1"/>
</dbReference>
<dbReference type="KEGG" id="sand:H3309_10905"/>
<proteinExistence type="predicted"/>
<keyword evidence="3" id="KW-0378">Hydrolase</keyword>
<dbReference type="InterPro" id="IPR050138">
    <property type="entry name" value="DHOase/Allantoinase_Hydrolase"/>
</dbReference>
<dbReference type="GO" id="GO:0006145">
    <property type="term" value="P:purine nucleobase catabolic process"/>
    <property type="evidence" value="ECO:0007669"/>
    <property type="project" value="TreeGrafter"/>
</dbReference>
<dbReference type="CDD" id="cd01317">
    <property type="entry name" value="DHOase_IIa"/>
    <property type="match status" value="1"/>
</dbReference>
<dbReference type="GO" id="GO:0004038">
    <property type="term" value="F:allantoinase activity"/>
    <property type="evidence" value="ECO:0007669"/>
    <property type="project" value="TreeGrafter"/>
</dbReference>
<keyword evidence="4" id="KW-1185">Reference proteome</keyword>
<dbReference type="GO" id="GO:0046872">
    <property type="term" value="F:metal ion binding"/>
    <property type="evidence" value="ECO:0007669"/>
    <property type="project" value="InterPro"/>
</dbReference>
<sequence>MRPLLIRGARLVDGDGERAGDLLIVERRIAALGTVDAGGAEVIEAAGKVLAPGIIDTAFRVDKAATIAGGITGVLLMPDQSPVLDEPALVERAERLGKPQLWVHPLAAATRGLRGSELAELALLREAGAVAVATGRAAIEDANVMLRLLRYAAGLGLVVVSHGENVALTAGAAATEGEAAMRLGLPAAPAVAEAIQIARDLRLAALAGARLHVACVTTAEGVALLRAARAAGQDVSAATTPDYLLLNEGAVTGYRSFARLSPPLRSERDRLALREGVADGTVAMLVSRHDPRSAEEKRLPFADAAPGAAGAATLLPLALALVRDGVLDLPGLMRALSATAAARFGVPGGRLGVGEPADLLLFDPDAPWRIEADALPGKAGNTPFDGLPVQGRVLLTIKGGEVQR</sequence>
<keyword evidence="1" id="KW-0665">Pyrimidine biosynthesis</keyword>
<dbReference type="GO" id="GO:0004151">
    <property type="term" value="F:dihydroorotase activity"/>
    <property type="evidence" value="ECO:0007669"/>
    <property type="project" value="InterPro"/>
</dbReference>
<dbReference type="PANTHER" id="PTHR43668:SF2">
    <property type="entry name" value="ALLANTOINASE"/>
    <property type="match status" value="1"/>
</dbReference>
<name>A0A7G5IEV2_9SPHN</name>
<feature type="domain" description="Dihydroorotase catalytic" evidence="2">
    <location>
        <begin position="64"/>
        <end position="220"/>
    </location>
</feature>
<dbReference type="AlphaFoldDB" id="A0A7G5IEV2"/>
<dbReference type="EMBL" id="CP059851">
    <property type="protein sequence ID" value="QMW21894.1"/>
    <property type="molecule type" value="Genomic_DNA"/>
</dbReference>
<organism evidence="3 4">
    <name type="scientific">Sandaracinobacteroides saxicola</name>
    <dbReference type="NCBI Taxonomy" id="2759707"/>
    <lineage>
        <taxon>Bacteria</taxon>
        <taxon>Pseudomonadati</taxon>
        <taxon>Pseudomonadota</taxon>
        <taxon>Alphaproteobacteria</taxon>
        <taxon>Sphingomonadales</taxon>
        <taxon>Sphingosinicellaceae</taxon>
        <taxon>Sandaracinobacteroides</taxon>
    </lineage>
</organism>